<keyword evidence="6" id="KW-0175">Coiled coil</keyword>
<evidence type="ECO:0000259" key="8">
    <source>
        <dbReference type="PROSITE" id="PS50217"/>
    </source>
</evidence>
<dbReference type="Gene3D" id="1.20.5.170">
    <property type="match status" value="1"/>
</dbReference>
<feature type="compositionally biased region" description="Basic and acidic residues" evidence="7">
    <location>
        <begin position="181"/>
        <end position="195"/>
    </location>
</feature>
<evidence type="ECO:0000256" key="6">
    <source>
        <dbReference type="SAM" id="Coils"/>
    </source>
</evidence>
<feature type="region of interest" description="Disordered" evidence="7">
    <location>
        <begin position="30"/>
        <end position="77"/>
    </location>
</feature>
<proteinExistence type="predicted"/>
<gene>
    <name evidence="9" type="ORF">T440DRAFT_476476</name>
</gene>
<dbReference type="GO" id="GO:0005634">
    <property type="term" value="C:nucleus"/>
    <property type="evidence" value="ECO:0007669"/>
    <property type="project" value="UniProtKB-SubCell"/>
</dbReference>
<dbReference type="PANTHER" id="PTHR19304">
    <property type="entry name" value="CYCLIC-AMP RESPONSE ELEMENT BINDING PROTEIN"/>
    <property type="match status" value="1"/>
</dbReference>
<accession>A0A6A7BH94</accession>
<evidence type="ECO:0000313" key="10">
    <source>
        <dbReference type="Proteomes" id="UP000799423"/>
    </source>
</evidence>
<dbReference type="OrthoDB" id="295274at2759"/>
<evidence type="ECO:0000256" key="5">
    <source>
        <dbReference type="ARBA" id="ARBA00023242"/>
    </source>
</evidence>
<evidence type="ECO:0000256" key="1">
    <source>
        <dbReference type="ARBA" id="ARBA00004123"/>
    </source>
</evidence>
<reference evidence="9" key="1">
    <citation type="submission" date="2020-01" db="EMBL/GenBank/DDBJ databases">
        <authorList>
            <consortium name="DOE Joint Genome Institute"/>
            <person name="Haridas S."/>
            <person name="Albert R."/>
            <person name="Binder M."/>
            <person name="Bloem J."/>
            <person name="Labutti K."/>
            <person name="Salamov A."/>
            <person name="Andreopoulos B."/>
            <person name="Baker S.E."/>
            <person name="Barry K."/>
            <person name="Bills G."/>
            <person name="Bluhm B.H."/>
            <person name="Cannon C."/>
            <person name="Castanera R."/>
            <person name="Culley D.E."/>
            <person name="Daum C."/>
            <person name="Ezra D."/>
            <person name="Gonzalez J.B."/>
            <person name="Henrissat B."/>
            <person name="Kuo A."/>
            <person name="Liang C."/>
            <person name="Lipzen A."/>
            <person name="Lutzoni F."/>
            <person name="Magnuson J."/>
            <person name="Mondo S."/>
            <person name="Nolan M."/>
            <person name="Ohm R."/>
            <person name="Pangilinan J."/>
            <person name="Park H.-J."/>
            <person name="Ramirez L."/>
            <person name="Alfaro M."/>
            <person name="Sun H."/>
            <person name="Tritt A."/>
            <person name="Yoshinaga Y."/>
            <person name="Zwiers L.-H."/>
            <person name="Turgeon B.G."/>
            <person name="Goodwin S.B."/>
            <person name="Spatafora J.W."/>
            <person name="Crous P.W."/>
            <person name="Grigoriev I.V."/>
        </authorList>
    </citation>
    <scope>NUCLEOTIDE SEQUENCE</scope>
    <source>
        <strain evidence="9">IPT5</strain>
    </source>
</reference>
<sequence>MAMAGGAGPGQRAVLGLGACPSGAHRVIGDSGTWQSSSEGAASTHESGWRGKRGQSNWNSPCVTHQPQPRLLPITTPPCPAPASLTTTWPSSAPPAPDSLFTLPPLQLPSMTEIETPHSFDWAHDAYTALNDKNNLESIKQQANGWPFSAPDPSHSQAAFAIPPSLLSHATIERYGQVTPPEEHSPAEPLRRSSRESSIPVEQLRNETLWPEQRPTPEQIHVSPHEEQLKPSPKRQRTSRQASANQPQANPTPQQDFSTANPQPPKRKRGRPKAQPQMVEAYTADGFPFQVSSARQSHLEKNRVAAHKCRQRKKEYINGLEGRARDFSNKNKMLKENVAMLREEVLGLKNEVLRHAGCGFWAVDEYLARCAGDLLGMEAPSTRTANSRHDSNQGAPMAPMVSGPYQGQHDQADDTMSFGSHDSDEFGGLELLKDFDDEDMDELEKII</sequence>
<dbReference type="PRINTS" id="PR00043">
    <property type="entry name" value="LEUZIPPRJUN"/>
</dbReference>
<evidence type="ECO:0000313" key="9">
    <source>
        <dbReference type="EMBL" id="KAF2853845.1"/>
    </source>
</evidence>
<feature type="region of interest" description="Disordered" evidence="7">
    <location>
        <begin position="381"/>
        <end position="423"/>
    </location>
</feature>
<dbReference type="GO" id="GO:0003677">
    <property type="term" value="F:DNA binding"/>
    <property type="evidence" value="ECO:0007669"/>
    <property type="project" value="UniProtKB-KW"/>
</dbReference>
<feature type="region of interest" description="Disordered" evidence="7">
    <location>
        <begin position="178"/>
        <end position="276"/>
    </location>
</feature>
<keyword evidence="5" id="KW-0539">Nucleus</keyword>
<dbReference type="SUPFAM" id="SSF57959">
    <property type="entry name" value="Leucine zipper domain"/>
    <property type="match status" value="1"/>
</dbReference>
<dbReference type="Proteomes" id="UP000799423">
    <property type="component" value="Unassembled WGS sequence"/>
</dbReference>
<feature type="compositionally biased region" description="Polar residues" evidence="7">
    <location>
        <begin position="32"/>
        <end position="46"/>
    </location>
</feature>
<feature type="compositionally biased region" description="Low complexity" evidence="7">
    <location>
        <begin position="241"/>
        <end position="255"/>
    </location>
</feature>
<dbReference type="CDD" id="cd14687">
    <property type="entry name" value="bZIP_ATF2"/>
    <property type="match status" value="1"/>
</dbReference>
<keyword evidence="4" id="KW-0804">Transcription</keyword>
<dbReference type="GO" id="GO:0003700">
    <property type="term" value="F:DNA-binding transcription factor activity"/>
    <property type="evidence" value="ECO:0007669"/>
    <property type="project" value="InterPro"/>
</dbReference>
<evidence type="ECO:0000256" key="7">
    <source>
        <dbReference type="SAM" id="MobiDB-lite"/>
    </source>
</evidence>
<protein>
    <recommendedName>
        <fullName evidence="8">BZIP domain-containing protein</fullName>
    </recommendedName>
</protein>
<dbReference type="AlphaFoldDB" id="A0A6A7BH94"/>
<dbReference type="InterPro" id="IPR046347">
    <property type="entry name" value="bZIP_sf"/>
</dbReference>
<dbReference type="InterPro" id="IPR004827">
    <property type="entry name" value="bZIP"/>
</dbReference>
<dbReference type="InterPro" id="IPR002112">
    <property type="entry name" value="Leuzip_Jun"/>
</dbReference>
<evidence type="ECO:0000256" key="3">
    <source>
        <dbReference type="ARBA" id="ARBA00023125"/>
    </source>
</evidence>
<dbReference type="EMBL" id="MU006294">
    <property type="protein sequence ID" value="KAF2853845.1"/>
    <property type="molecule type" value="Genomic_DNA"/>
</dbReference>
<dbReference type="InterPro" id="IPR051027">
    <property type="entry name" value="bZIP_transcription_factors"/>
</dbReference>
<dbReference type="SMART" id="SM00338">
    <property type="entry name" value="BRLZ"/>
    <property type="match status" value="1"/>
</dbReference>
<keyword evidence="2" id="KW-0805">Transcription regulation</keyword>
<feature type="domain" description="BZIP" evidence="8">
    <location>
        <begin position="292"/>
        <end position="355"/>
    </location>
</feature>
<feature type="compositionally biased region" description="Polar residues" evidence="7">
    <location>
        <begin position="54"/>
        <end position="67"/>
    </location>
</feature>
<feature type="coiled-coil region" evidence="6">
    <location>
        <begin position="317"/>
        <end position="351"/>
    </location>
</feature>
<dbReference type="Pfam" id="PF00170">
    <property type="entry name" value="bZIP_1"/>
    <property type="match status" value="1"/>
</dbReference>
<comment type="subcellular location">
    <subcellularLocation>
        <location evidence="1">Nucleus</location>
    </subcellularLocation>
</comment>
<keyword evidence="10" id="KW-1185">Reference proteome</keyword>
<name>A0A6A7BH94_9PLEO</name>
<evidence type="ECO:0000256" key="2">
    <source>
        <dbReference type="ARBA" id="ARBA00023015"/>
    </source>
</evidence>
<evidence type="ECO:0000256" key="4">
    <source>
        <dbReference type="ARBA" id="ARBA00023163"/>
    </source>
</evidence>
<dbReference type="PROSITE" id="PS50217">
    <property type="entry name" value="BZIP"/>
    <property type="match status" value="1"/>
</dbReference>
<keyword evidence="3" id="KW-0238">DNA-binding</keyword>
<organism evidence="9 10">
    <name type="scientific">Plenodomus tracheiphilus IPT5</name>
    <dbReference type="NCBI Taxonomy" id="1408161"/>
    <lineage>
        <taxon>Eukaryota</taxon>
        <taxon>Fungi</taxon>
        <taxon>Dikarya</taxon>
        <taxon>Ascomycota</taxon>
        <taxon>Pezizomycotina</taxon>
        <taxon>Dothideomycetes</taxon>
        <taxon>Pleosporomycetidae</taxon>
        <taxon>Pleosporales</taxon>
        <taxon>Pleosporineae</taxon>
        <taxon>Leptosphaeriaceae</taxon>
        <taxon>Plenodomus</taxon>
    </lineage>
</organism>